<dbReference type="InterPro" id="IPR015262">
    <property type="entry name" value="tRNA_Ile_lys_synt_subst-bd"/>
</dbReference>
<dbReference type="CDD" id="cd01992">
    <property type="entry name" value="TilS_N"/>
    <property type="match status" value="1"/>
</dbReference>
<accession>A0ABV7TYI1</accession>
<comment type="domain">
    <text evidence="8">The N-terminal region contains the highly conserved SGGXDS motif, predicted to be a P-loop motif involved in ATP binding.</text>
</comment>
<keyword evidence="3 8" id="KW-0436">Ligase</keyword>
<keyword evidence="6 8" id="KW-0067">ATP-binding</keyword>
<sequence length="439" mass="48020">MAASRKMQPDLLAQLIAHWPDNLSGLCHLELALSGGLDSCVLLHLLCRWRDEAGGPAVSAVHVHHGISQHADDWAVFCGQLCAQYQVPLRVEHVSLQRAGGQSLEAVAREARYQVLAASPARVIALAQHADDQAETVLLQLLRGGGPRALAAMPVSRDWQGKLLWRPLLKLGRSQLQQYAEAHCLQWVEDDSNADTANYLRNHLRLHTLPALRQRLPQLDAQLQRSAQRMADAASILDDMAALDLQQVASGAGLSVPALLQLSLPRQRNLLVCWLARQSVSAATPEALDALLAALAAGQAARLALPGVELFCYRQVLGLLRVVDHAAPWPQLCRVGESWQGEHGMLRWLRGRGLPADWQGRAVYLHSRQPGATLSLAVGHKSLKKLFQEHGVPALLRNDWPVLLGADGELLGVPGVALNARMQQADGWWPEWLPAAIHR</sequence>
<dbReference type="PANTHER" id="PTHR43033">
    <property type="entry name" value="TRNA(ILE)-LYSIDINE SYNTHASE-RELATED"/>
    <property type="match status" value="1"/>
</dbReference>
<keyword evidence="5 8" id="KW-0547">Nucleotide-binding</keyword>
<dbReference type="InterPro" id="IPR012094">
    <property type="entry name" value="tRNA_Ile_lys_synt"/>
</dbReference>
<name>A0ABV7TYI1_9NEIS</name>
<dbReference type="GO" id="GO:0032267">
    <property type="term" value="F:tRNA(Ile)-lysidine synthase activity"/>
    <property type="evidence" value="ECO:0007669"/>
    <property type="project" value="UniProtKB-EC"/>
</dbReference>
<dbReference type="PANTHER" id="PTHR43033:SF1">
    <property type="entry name" value="TRNA(ILE)-LYSIDINE SYNTHASE-RELATED"/>
    <property type="match status" value="1"/>
</dbReference>
<dbReference type="EMBL" id="JBHRYH010000046">
    <property type="protein sequence ID" value="MFC3627822.1"/>
    <property type="molecule type" value="Genomic_DNA"/>
</dbReference>
<feature type="binding site" evidence="8">
    <location>
        <begin position="34"/>
        <end position="39"/>
    </location>
    <ligand>
        <name>ATP</name>
        <dbReference type="ChEBI" id="CHEBI:30616"/>
    </ligand>
</feature>
<evidence type="ECO:0000256" key="3">
    <source>
        <dbReference type="ARBA" id="ARBA00022598"/>
    </source>
</evidence>
<evidence type="ECO:0000256" key="6">
    <source>
        <dbReference type="ARBA" id="ARBA00022840"/>
    </source>
</evidence>
<keyword evidence="2 8" id="KW-0963">Cytoplasm</keyword>
<feature type="domain" description="Lysidine-tRNA(Ile) synthetase C-terminal" evidence="9">
    <location>
        <begin position="363"/>
        <end position="432"/>
    </location>
</feature>
<dbReference type="Proteomes" id="UP001595636">
    <property type="component" value="Unassembled WGS sequence"/>
</dbReference>
<dbReference type="NCBIfam" id="TIGR02433">
    <property type="entry name" value="lysidine_TilS_C"/>
    <property type="match status" value="1"/>
</dbReference>
<keyword evidence="4 8" id="KW-0819">tRNA processing</keyword>
<evidence type="ECO:0000256" key="1">
    <source>
        <dbReference type="ARBA" id="ARBA00004496"/>
    </source>
</evidence>
<dbReference type="Pfam" id="PF11734">
    <property type="entry name" value="TilS_C"/>
    <property type="match status" value="1"/>
</dbReference>
<evidence type="ECO:0000256" key="7">
    <source>
        <dbReference type="ARBA" id="ARBA00048539"/>
    </source>
</evidence>
<dbReference type="InterPro" id="IPR012796">
    <property type="entry name" value="Lysidine-tRNA-synth_C"/>
</dbReference>
<dbReference type="NCBIfam" id="TIGR02432">
    <property type="entry name" value="lysidine_TilS_N"/>
    <property type="match status" value="1"/>
</dbReference>
<dbReference type="HAMAP" id="MF_01161">
    <property type="entry name" value="tRNA_Ile_lys_synt"/>
    <property type="match status" value="1"/>
</dbReference>
<evidence type="ECO:0000313" key="10">
    <source>
        <dbReference type="EMBL" id="MFC3627822.1"/>
    </source>
</evidence>
<dbReference type="SMART" id="SM00977">
    <property type="entry name" value="TilS_C"/>
    <property type="match status" value="1"/>
</dbReference>
<organism evidence="10 11">
    <name type="scientific">Vogesella amnigena</name>
    <dbReference type="NCBI Taxonomy" id="1507449"/>
    <lineage>
        <taxon>Bacteria</taxon>
        <taxon>Pseudomonadati</taxon>
        <taxon>Pseudomonadota</taxon>
        <taxon>Betaproteobacteria</taxon>
        <taxon>Neisseriales</taxon>
        <taxon>Chromobacteriaceae</taxon>
        <taxon>Vogesella</taxon>
    </lineage>
</organism>
<comment type="subcellular location">
    <subcellularLocation>
        <location evidence="1 8">Cytoplasm</location>
    </subcellularLocation>
</comment>
<evidence type="ECO:0000256" key="2">
    <source>
        <dbReference type="ARBA" id="ARBA00022490"/>
    </source>
</evidence>
<comment type="function">
    <text evidence="8">Ligates lysine onto the cytidine present at position 34 of the AUA codon-specific tRNA(Ile) that contains the anticodon CAU, in an ATP-dependent manner. Cytidine is converted to lysidine, thus changing the amino acid specificity of the tRNA from methionine to isoleucine.</text>
</comment>
<comment type="similarity">
    <text evidence="8">Belongs to the tRNA(Ile)-lysidine synthase family.</text>
</comment>
<dbReference type="InterPro" id="IPR014729">
    <property type="entry name" value="Rossmann-like_a/b/a_fold"/>
</dbReference>
<protein>
    <recommendedName>
        <fullName evidence="8">tRNA(Ile)-lysidine synthase</fullName>
        <ecNumber evidence="8">6.3.4.19</ecNumber>
    </recommendedName>
    <alternativeName>
        <fullName evidence="8">tRNA(Ile)-2-lysyl-cytidine synthase</fullName>
    </alternativeName>
    <alternativeName>
        <fullName evidence="8">tRNA(Ile)-lysidine synthetase</fullName>
    </alternativeName>
</protein>
<dbReference type="SUPFAM" id="SSF56037">
    <property type="entry name" value="PheT/TilS domain"/>
    <property type="match status" value="1"/>
</dbReference>
<dbReference type="Gene3D" id="3.40.50.620">
    <property type="entry name" value="HUPs"/>
    <property type="match status" value="1"/>
</dbReference>
<dbReference type="Gene3D" id="1.20.59.20">
    <property type="match status" value="1"/>
</dbReference>
<evidence type="ECO:0000256" key="4">
    <source>
        <dbReference type="ARBA" id="ARBA00022694"/>
    </source>
</evidence>
<dbReference type="SUPFAM" id="SSF52402">
    <property type="entry name" value="Adenine nucleotide alpha hydrolases-like"/>
    <property type="match status" value="1"/>
</dbReference>
<dbReference type="Pfam" id="PF01171">
    <property type="entry name" value="ATP_bind_3"/>
    <property type="match status" value="1"/>
</dbReference>
<evidence type="ECO:0000256" key="8">
    <source>
        <dbReference type="HAMAP-Rule" id="MF_01161"/>
    </source>
</evidence>
<gene>
    <name evidence="8 10" type="primary">tilS</name>
    <name evidence="10" type="ORF">ACFOKJ_17000</name>
</gene>
<dbReference type="EC" id="6.3.4.19" evidence="8"/>
<reference evidence="11" key="1">
    <citation type="journal article" date="2019" name="Int. J. Syst. Evol. Microbiol.">
        <title>The Global Catalogue of Microorganisms (GCM) 10K type strain sequencing project: providing services to taxonomists for standard genome sequencing and annotation.</title>
        <authorList>
            <consortium name="The Broad Institute Genomics Platform"/>
            <consortium name="The Broad Institute Genome Sequencing Center for Infectious Disease"/>
            <person name="Wu L."/>
            <person name="Ma J."/>
        </authorList>
    </citation>
    <scope>NUCLEOTIDE SEQUENCE [LARGE SCALE GENOMIC DNA]</scope>
    <source>
        <strain evidence="11">KCTC 42195</strain>
    </source>
</reference>
<dbReference type="InterPro" id="IPR011063">
    <property type="entry name" value="TilS/TtcA_N"/>
</dbReference>
<dbReference type="RefSeq" id="WP_390281867.1">
    <property type="nucleotide sequence ID" value="NZ_JBHRYH010000046.1"/>
</dbReference>
<evidence type="ECO:0000313" key="11">
    <source>
        <dbReference type="Proteomes" id="UP001595636"/>
    </source>
</evidence>
<proteinExistence type="inferred from homology"/>
<evidence type="ECO:0000259" key="9">
    <source>
        <dbReference type="SMART" id="SM00977"/>
    </source>
</evidence>
<dbReference type="InterPro" id="IPR012795">
    <property type="entry name" value="tRNA_Ile_lys_synt_N"/>
</dbReference>
<keyword evidence="11" id="KW-1185">Reference proteome</keyword>
<comment type="catalytic activity">
    <reaction evidence="7 8">
        <text>cytidine(34) in tRNA(Ile2) + L-lysine + ATP = lysidine(34) in tRNA(Ile2) + AMP + diphosphate + H(+)</text>
        <dbReference type="Rhea" id="RHEA:43744"/>
        <dbReference type="Rhea" id="RHEA-COMP:10625"/>
        <dbReference type="Rhea" id="RHEA-COMP:10670"/>
        <dbReference type="ChEBI" id="CHEBI:15378"/>
        <dbReference type="ChEBI" id="CHEBI:30616"/>
        <dbReference type="ChEBI" id="CHEBI:32551"/>
        <dbReference type="ChEBI" id="CHEBI:33019"/>
        <dbReference type="ChEBI" id="CHEBI:82748"/>
        <dbReference type="ChEBI" id="CHEBI:83665"/>
        <dbReference type="ChEBI" id="CHEBI:456215"/>
        <dbReference type="EC" id="6.3.4.19"/>
    </reaction>
</comment>
<dbReference type="SUPFAM" id="SSF82829">
    <property type="entry name" value="MesJ substrate recognition domain-like"/>
    <property type="match status" value="1"/>
</dbReference>
<dbReference type="Pfam" id="PF09179">
    <property type="entry name" value="TilS"/>
    <property type="match status" value="1"/>
</dbReference>
<comment type="caution">
    <text evidence="10">The sequence shown here is derived from an EMBL/GenBank/DDBJ whole genome shotgun (WGS) entry which is preliminary data.</text>
</comment>
<evidence type="ECO:0000256" key="5">
    <source>
        <dbReference type="ARBA" id="ARBA00022741"/>
    </source>
</evidence>